<keyword evidence="1" id="KW-0812">Transmembrane</keyword>
<sequence length="262" mass="28865">MTLGITGKFKKVSENLSLRDSFGSLVLICLGGVGLTVFFQVILFFNYVKLATKPPPTLVQLSSGESITVKGIGNKDRTDESIQKFVRDILSLTFTWTGHLPTTDAGAEGNYQKDTGVSITIPGSTKADSKITTAAYQASFAFELNFRLEFLKLLAGLVPESVFTSDTQMAFIPVYIEKPQQVAPGKWKVVVISNLMMVKNGQPMGELIRFNKEIYVSAIVPPNYDFLPPETKSKSLAAQVMNMRQSGLEIYAIADYKQQDLQ</sequence>
<keyword evidence="1" id="KW-0472">Membrane</keyword>
<evidence type="ECO:0000313" key="3">
    <source>
        <dbReference type="Proteomes" id="UP000008206"/>
    </source>
</evidence>
<evidence type="ECO:0000313" key="2">
    <source>
        <dbReference type="EMBL" id="ADN18467.1"/>
    </source>
</evidence>
<dbReference type="KEGG" id="cyj:Cyan7822_6814"/>
<organism evidence="2 3">
    <name type="scientific">Gloeothece verrucosa (strain PCC 7822)</name>
    <name type="common">Cyanothece sp. (strain PCC 7822)</name>
    <dbReference type="NCBI Taxonomy" id="497965"/>
    <lineage>
        <taxon>Bacteria</taxon>
        <taxon>Bacillati</taxon>
        <taxon>Cyanobacteriota</taxon>
        <taxon>Cyanophyceae</taxon>
        <taxon>Oscillatoriophycideae</taxon>
        <taxon>Chroococcales</taxon>
        <taxon>Aphanothecaceae</taxon>
        <taxon>Gloeothece</taxon>
        <taxon>Gloeothece verrucosa</taxon>
    </lineage>
</organism>
<dbReference type="EMBL" id="CP002201">
    <property type="protein sequence ID" value="ADN18467.1"/>
    <property type="molecule type" value="Genomic_DNA"/>
</dbReference>
<dbReference type="Proteomes" id="UP000008206">
    <property type="component" value="Plasmid Cy782203"/>
</dbReference>
<keyword evidence="3" id="KW-1185">Reference proteome</keyword>
<feature type="transmembrane region" description="Helical" evidence="1">
    <location>
        <begin position="21"/>
        <end position="45"/>
    </location>
</feature>
<evidence type="ECO:0000256" key="1">
    <source>
        <dbReference type="SAM" id="Phobius"/>
    </source>
</evidence>
<geneLocation type="plasmid" evidence="2 3">
    <name>Cy782203</name>
</geneLocation>
<keyword evidence="2" id="KW-0614">Plasmid</keyword>
<gene>
    <name evidence="2" type="ordered locus">Cyan7822_6814</name>
</gene>
<protein>
    <submittedName>
        <fullName evidence="2">Uncharacterized protein</fullName>
    </submittedName>
</protein>
<reference evidence="3" key="1">
    <citation type="journal article" date="2011" name="MBio">
        <title>Novel metabolic attributes of the genus Cyanothece, comprising a group of unicellular nitrogen-fixing Cyanobacteria.</title>
        <authorList>
            <person name="Bandyopadhyay A."/>
            <person name="Elvitigala T."/>
            <person name="Welsh E."/>
            <person name="Stockel J."/>
            <person name="Liberton M."/>
            <person name="Min H."/>
            <person name="Sherman L.A."/>
            <person name="Pakrasi H.B."/>
        </authorList>
    </citation>
    <scope>NUCLEOTIDE SEQUENCE [LARGE SCALE GENOMIC DNA]</scope>
    <source>
        <strain evidence="3">PCC 7822</strain>
        <plasmid evidence="3">Cy782203</plasmid>
    </source>
</reference>
<dbReference type="OrthoDB" id="494834at2"/>
<dbReference type="HOGENOM" id="CLU_094546_0_0_3"/>
<keyword evidence="1" id="KW-1133">Transmembrane helix</keyword>
<proteinExistence type="predicted"/>
<accession>E0UND7</accession>
<dbReference type="RefSeq" id="WP_013325593.1">
    <property type="nucleotide sequence ID" value="NC_014502.1"/>
</dbReference>
<name>E0UND7_GLOV7</name>
<dbReference type="AlphaFoldDB" id="E0UND7"/>